<keyword evidence="4" id="KW-1185">Reference proteome</keyword>
<evidence type="ECO:0000313" key="3">
    <source>
        <dbReference type="EMBL" id="GAX79160.1"/>
    </source>
</evidence>
<dbReference type="InterPro" id="IPR000305">
    <property type="entry name" value="GIY-YIG_endonuc"/>
</dbReference>
<reference evidence="3 4" key="1">
    <citation type="submission" date="2017-08" db="EMBL/GenBank/DDBJ databases">
        <title>Acidophilic green algal genome provides insights into adaptation to an acidic environment.</title>
        <authorList>
            <person name="Hirooka S."/>
            <person name="Hirose Y."/>
            <person name="Kanesaki Y."/>
            <person name="Higuchi S."/>
            <person name="Fujiwara T."/>
            <person name="Onuma R."/>
            <person name="Era A."/>
            <person name="Ohbayashi R."/>
            <person name="Uzuka A."/>
            <person name="Nozaki H."/>
            <person name="Yoshikawa H."/>
            <person name="Miyagishima S.Y."/>
        </authorList>
    </citation>
    <scope>NUCLEOTIDE SEQUENCE [LARGE SCALE GENOMIC DNA]</scope>
    <source>
        <strain evidence="3 4">NIES-2499</strain>
    </source>
</reference>
<evidence type="ECO:0000256" key="1">
    <source>
        <dbReference type="SAM" id="MobiDB-lite"/>
    </source>
</evidence>
<sequence>MLTFSASRIEITRRLLNQLCLPLNNVRVPSRCRVHAAHSLSTITKFPKSKNCETLNIRGIYQRQRTFHKESAVQGKGLPAKVVKSDYALPRATLAVLQTLQSTNQSKLSISKLLESHGFKHETALKHLALLLQQDLLQENVLIRLHGLHRGSRLGLNKDMILEALTQMPRSLRGSGVDHETAVLKFLHKLMPEAVESQESRELGITILQIRFVKLLLKIDKGRSTGGRSRGQQLDVLASNGRDSKIMLPRTTAPSVKEQKGSFTAQELPPKHSKSRKSTKAMTRVSEQEATALIAARQQQTITVGLKKRRVDRSASRTDGCITSLVTTSARRSRSSPRLPVQEFDDGRHHHCYALYKPMSIGGRGVRTYIGYTVDPARRLKQHNGELAGGAKATRSGSGCWSFLYIIRMDEDTPALIPHFGERMGLSLEWYLKRYKRLVRKTSQLKDKPRPSKSEYQPIRRRIVALSDALMHPKFSLHAPHLVVYAAPGFMEEIQEQLRVVPHTIKVLPLASLPPAPRRFWVTSAPSQPRAKTKSQPQNRVTARRKSVN</sequence>
<feature type="domain" description="GIY-YIG" evidence="2">
    <location>
        <begin position="348"/>
        <end position="444"/>
    </location>
</feature>
<gene>
    <name evidence="3" type="ORF">CEUSTIGMA_g6600.t1</name>
</gene>
<dbReference type="AlphaFoldDB" id="A0A250X8R1"/>
<name>A0A250X8R1_9CHLO</name>
<dbReference type="EMBL" id="BEGY01000039">
    <property type="protein sequence ID" value="GAX79160.1"/>
    <property type="molecule type" value="Genomic_DNA"/>
</dbReference>
<dbReference type="PANTHER" id="PTHR20208">
    <property type="entry name" value="STRUCTURE-SPECIFIC ENDONUCLEASE SUBUNIT SLX1"/>
    <property type="match status" value="1"/>
</dbReference>
<organism evidence="3 4">
    <name type="scientific">Chlamydomonas eustigma</name>
    <dbReference type="NCBI Taxonomy" id="1157962"/>
    <lineage>
        <taxon>Eukaryota</taxon>
        <taxon>Viridiplantae</taxon>
        <taxon>Chlorophyta</taxon>
        <taxon>core chlorophytes</taxon>
        <taxon>Chlorophyceae</taxon>
        <taxon>CS clade</taxon>
        <taxon>Chlamydomonadales</taxon>
        <taxon>Chlamydomonadaceae</taxon>
        <taxon>Chlamydomonas</taxon>
    </lineage>
</organism>
<dbReference type="PROSITE" id="PS50164">
    <property type="entry name" value="GIY_YIG"/>
    <property type="match status" value="1"/>
</dbReference>
<dbReference type="OrthoDB" id="498258at2759"/>
<accession>A0A250X8R1</accession>
<protein>
    <recommendedName>
        <fullName evidence="2">GIY-YIG domain-containing protein</fullName>
    </recommendedName>
</protein>
<proteinExistence type="predicted"/>
<dbReference type="Gene3D" id="3.40.1440.10">
    <property type="entry name" value="GIY-YIG endonuclease"/>
    <property type="match status" value="1"/>
</dbReference>
<evidence type="ECO:0000313" key="4">
    <source>
        <dbReference type="Proteomes" id="UP000232323"/>
    </source>
</evidence>
<dbReference type="InterPro" id="IPR050381">
    <property type="entry name" value="SLX1_endonuclease"/>
</dbReference>
<feature type="region of interest" description="Disordered" evidence="1">
    <location>
        <begin position="248"/>
        <end position="282"/>
    </location>
</feature>
<dbReference type="Proteomes" id="UP000232323">
    <property type="component" value="Unassembled WGS sequence"/>
</dbReference>
<dbReference type="Pfam" id="PF01541">
    <property type="entry name" value="GIY-YIG"/>
    <property type="match status" value="1"/>
</dbReference>
<feature type="region of interest" description="Disordered" evidence="1">
    <location>
        <begin position="524"/>
        <end position="549"/>
    </location>
</feature>
<dbReference type="PANTHER" id="PTHR20208:SF13">
    <property type="entry name" value="STRUCTURE-SPECIFIC ENDONUCLEASE SUBUNIT SLX1"/>
    <property type="match status" value="1"/>
</dbReference>
<dbReference type="STRING" id="1157962.A0A250X8R1"/>
<evidence type="ECO:0000259" key="2">
    <source>
        <dbReference type="PROSITE" id="PS50164"/>
    </source>
</evidence>
<dbReference type="InterPro" id="IPR035901">
    <property type="entry name" value="GIY-YIG_endonuc_sf"/>
</dbReference>
<comment type="caution">
    <text evidence="3">The sequence shown here is derived from an EMBL/GenBank/DDBJ whole genome shotgun (WGS) entry which is preliminary data.</text>
</comment>